<organism evidence="2 3">
    <name type="scientific">Deinococcus terrestris</name>
    <dbReference type="NCBI Taxonomy" id="2651870"/>
    <lineage>
        <taxon>Bacteria</taxon>
        <taxon>Thermotogati</taxon>
        <taxon>Deinococcota</taxon>
        <taxon>Deinococci</taxon>
        <taxon>Deinococcales</taxon>
        <taxon>Deinococcaceae</taxon>
        <taxon>Deinococcus</taxon>
    </lineage>
</organism>
<protein>
    <submittedName>
        <fullName evidence="2">DUF2892 domain-containing protein</fullName>
    </submittedName>
</protein>
<dbReference type="InterPro" id="IPR021309">
    <property type="entry name" value="YgaP-like_TM"/>
</dbReference>
<keyword evidence="3" id="KW-1185">Reference proteome</keyword>
<comment type="caution">
    <text evidence="2">The sequence shown here is derived from an EMBL/GenBank/DDBJ whole genome shotgun (WGS) entry which is preliminary data.</text>
</comment>
<sequence length="66" mass="6721">MQKNMGTADRTLRTVAGVGLIGLAATTRGPLALASGTLAAVMLGTSAVGTCPAYLPFGIDTREEKR</sequence>
<evidence type="ECO:0000313" key="2">
    <source>
        <dbReference type="EMBL" id="MPY67300.1"/>
    </source>
</evidence>
<evidence type="ECO:0000313" key="3">
    <source>
        <dbReference type="Proteomes" id="UP000484842"/>
    </source>
</evidence>
<dbReference type="Pfam" id="PF11127">
    <property type="entry name" value="YgaP-like_TM"/>
    <property type="match status" value="1"/>
</dbReference>
<dbReference type="AlphaFoldDB" id="A0A7X1TS04"/>
<dbReference type="Proteomes" id="UP000484842">
    <property type="component" value="Unassembled WGS sequence"/>
</dbReference>
<gene>
    <name evidence="2" type="ORF">F8S09_11455</name>
</gene>
<reference evidence="2 3" key="1">
    <citation type="submission" date="2019-10" db="EMBL/GenBank/DDBJ databases">
        <title>Deinococcus sp. isolated from soil.</title>
        <authorList>
            <person name="Li Y."/>
            <person name="Wang J."/>
        </authorList>
    </citation>
    <scope>NUCLEOTIDE SEQUENCE [LARGE SCALE GENOMIC DNA]</scope>
    <source>
        <strain evidence="2 3">SDU3-2</strain>
    </source>
</reference>
<proteinExistence type="predicted"/>
<dbReference type="EMBL" id="WBSL01000005">
    <property type="protein sequence ID" value="MPY67300.1"/>
    <property type="molecule type" value="Genomic_DNA"/>
</dbReference>
<feature type="domain" description="Inner membrane protein YgaP-like transmembrane" evidence="1">
    <location>
        <begin position="1"/>
        <end position="64"/>
    </location>
</feature>
<name>A0A7X1TS04_9DEIO</name>
<dbReference type="RefSeq" id="WP_152871637.1">
    <property type="nucleotide sequence ID" value="NZ_WBSL01000005.1"/>
</dbReference>
<evidence type="ECO:0000259" key="1">
    <source>
        <dbReference type="Pfam" id="PF11127"/>
    </source>
</evidence>
<accession>A0A7X1TS04</accession>